<dbReference type="OrthoDB" id="446056at2"/>
<protein>
    <recommendedName>
        <fullName evidence="3">DUF288 domain-containing protein</fullName>
    </recommendedName>
</protein>
<dbReference type="InterPro" id="IPR005049">
    <property type="entry name" value="STL-like"/>
</dbReference>
<reference evidence="1 2" key="1">
    <citation type="submission" date="2016-09" db="EMBL/GenBank/DDBJ databases">
        <authorList>
            <person name="Capua I."/>
            <person name="De Benedictis P."/>
            <person name="Joannis T."/>
            <person name="Lombin L.H."/>
            <person name="Cattoli G."/>
        </authorList>
    </citation>
    <scope>NUCLEOTIDE SEQUENCE [LARGE SCALE GENOMIC DNA]</scope>
    <source>
        <strain evidence="1 2">UB20</strain>
    </source>
</reference>
<dbReference type="AlphaFoldDB" id="A0A1D3URI3"/>
<dbReference type="PANTHER" id="PTHR31362:SF0">
    <property type="entry name" value="EXOSTOSIN DOMAIN-CONTAINING PROTEIN-RELATED"/>
    <property type="match status" value="1"/>
</dbReference>
<organism evidence="1 2">
    <name type="scientific">Tannerella forsythia</name>
    <name type="common">Bacteroides forsythus</name>
    <dbReference type="NCBI Taxonomy" id="28112"/>
    <lineage>
        <taxon>Bacteria</taxon>
        <taxon>Pseudomonadati</taxon>
        <taxon>Bacteroidota</taxon>
        <taxon>Bacteroidia</taxon>
        <taxon>Bacteroidales</taxon>
        <taxon>Tannerellaceae</taxon>
        <taxon>Tannerella</taxon>
    </lineage>
</organism>
<dbReference type="Pfam" id="PF03385">
    <property type="entry name" value="STELLO"/>
    <property type="match status" value="1"/>
</dbReference>
<dbReference type="PANTHER" id="PTHR31362">
    <property type="entry name" value="GLYCOSYLTRANSFERASE STELLO1-RELATED"/>
    <property type="match status" value="1"/>
</dbReference>
<dbReference type="GeneID" id="34758892"/>
<accession>A0A1D3URI3</accession>
<sequence>MKNTTLIITSIASDKHPVLSRFAQEAALHSVRFMVIGDKKSPTFHLDGCDFFSIERQCVMPYTLARLLPFGHYARKNLGYLEAARHGAEIIIETDDDNYPETCFWRERNKMVTAHCLKEKGWVNMYGYYTRSIVWPRGFALEHIQSELPELEPLQKILAPIQQGLADLNPDVDAIYRLTQPLPVSFQKEPKRIALGHGSICPFNSQNTTWFREAFPLMYLPSYCSFRMTDIWRSFVAQRIAWTCGWNILFHEATVWQERNEHAIIKDFKDEISGYCNNREIMDRLMQLDLKEGVEAIPENLIRCYRAFVEMSLIEEKELTLLDAWITDINS</sequence>
<dbReference type="EMBL" id="FMMM01000054">
    <property type="protein sequence ID" value="SCQ21786.1"/>
    <property type="molecule type" value="Genomic_DNA"/>
</dbReference>
<evidence type="ECO:0008006" key="3">
    <source>
        <dbReference type="Google" id="ProtNLM"/>
    </source>
</evidence>
<dbReference type="RefSeq" id="WP_014225084.1">
    <property type="nucleotide sequence ID" value="NZ_CAUTZR010000001.1"/>
</dbReference>
<name>A0A1D3URI3_TANFO</name>
<dbReference type="Proteomes" id="UP000182057">
    <property type="component" value="Unassembled WGS sequence"/>
</dbReference>
<evidence type="ECO:0000313" key="2">
    <source>
        <dbReference type="Proteomes" id="UP000182057"/>
    </source>
</evidence>
<proteinExistence type="predicted"/>
<gene>
    <name evidence="1" type="ORF">TFUB20_01504</name>
</gene>
<evidence type="ECO:0000313" key="1">
    <source>
        <dbReference type="EMBL" id="SCQ21786.1"/>
    </source>
</evidence>